<name>A0A3M8CLT3_9BACL</name>
<proteinExistence type="predicted"/>
<evidence type="ECO:0000313" key="1">
    <source>
        <dbReference type="EMBL" id="RNB76583.1"/>
    </source>
</evidence>
<reference evidence="1 2" key="1">
    <citation type="submission" date="2018-10" db="EMBL/GenBank/DDBJ databases">
        <title>Phylogenomics of Brevibacillus.</title>
        <authorList>
            <person name="Dunlap C."/>
        </authorList>
    </citation>
    <scope>NUCLEOTIDE SEQUENCE [LARGE SCALE GENOMIC DNA]</scope>
    <source>
        <strain evidence="1 2">JCM 12215</strain>
    </source>
</reference>
<dbReference type="Proteomes" id="UP000282028">
    <property type="component" value="Unassembled WGS sequence"/>
</dbReference>
<sequence>VNAYLKEFFQLNNVRYRTGKRAKVHFDLVTLVYNAAKLATDRIRNALENKKPVAA</sequence>
<accession>A0A3M8CLT3</accession>
<dbReference type="AlphaFoldDB" id="A0A3M8CLT3"/>
<feature type="non-terminal residue" evidence="1">
    <location>
        <position position="1"/>
    </location>
</feature>
<protein>
    <submittedName>
        <fullName evidence="1">IS5/IS1182 family transposase</fullName>
    </submittedName>
</protein>
<dbReference type="EMBL" id="RHHR01000006">
    <property type="protein sequence ID" value="RNB76583.1"/>
    <property type="molecule type" value="Genomic_DNA"/>
</dbReference>
<gene>
    <name evidence="1" type="ORF">EDM52_02720</name>
</gene>
<organism evidence="1 2">
    <name type="scientific">Brevibacillus invocatus</name>
    <dbReference type="NCBI Taxonomy" id="173959"/>
    <lineage>
        <taxon>Bacteria</taxon>
        <taxon>Bacillati</taxon>
        <taxon>Bacillota</taxon>
        <taxon>Bacilli</taxon>
        <taxon>Bacillales</taxon>
        <taxon>Paenibacillaceae</taxon>
        <taxon>Brevibacillus</taxon>
    </lineage>
</organism>
<evidence type="ECO:0000313" key="2">
    <source>
        <dbReference type="Proteomes" id="UP000282028"/>
    </source>
</evidence>
<comment type="caution">
    <text evidence="1">The sequence shown here is derived from an EMBL/GenBank/DDBJ whole genome shotgun (WGS) entry which is preliminary data.</text>
</comment>
<keyword evidence="2" id="KW-1185">Reference proteome</keyword>